<keyword evidence="2 5" id="KW-0812">Transmembrane</keyword>
<evidence type="ECO:0000256" key="3">
    <source>
        <dbReference type="ARBA" id="ARBA00022989"/>
    </source>
</evidence>
<dbReference type="InterPro" id="IPR003807">
    <property type="entry name" value="DUF202"/>
</dbReference>
<evidence type="ECO:0000259" key="6">
    <source>
        <dbReference type="Pfam" id="PF02656"/>
    </source>
</evidence>
<evidence type="ECO:0000313" key="8">
    <source>
        <dbReference type="Proteomes" id="UP001219037"/>
    </source>
</evidence>
<evidence type="ECO:0000256" key="5">
    <source>
        <dbReference type="SAM" id="Phobius"/>
    </source>
</evidence>
<protein>
    <submittedName>
        <fullName evidence="7">DUF202 domain-containing protein</fullName>
    </submittedName>
</protein>
<dbReference type="Proteomes" id="UP001219037">
    <property type="component" value="Chromosome"/>
</dbReference>
<keyword evidence="4 5" id="KW-0472">Membrane</keyword>
<name>A0ABY8H9K3_9MICC</name>
<reference evidence="7 8" key="1">
    <citation type="submission" date="2023-04" db="EMBL/GenBank/DDBJ databases">
        <title>Funneling lignin-derived compounds into biodiesel using alkali-halophilic Citricoccus sp. P2.</title>
        <authorList>
            <person name="Luo C.-B."/>
        </authorList>
    </citation>
    <scope>NUCLEOTIDE SEQUENCE [LARGE SCALE GENOMIC DNA]</scope>
    <source>
        <strain evidence="7 8">P2</strain>
    </source>
</reference>
<proteinExistence type="predicted"/>
<feature type="transmembrane region" description="Helical" evidence="5">
    <location>
        <begin position="84"/>
        <end position="107"/>
    </location>
</feature>
<accession>A0ABY8H9K3</accession>
<evidence type="ECO:0000313" key="7">
    <source>
        <dbReference type="EMBL" id="WFP17297.1"/>
    </source>
</evidence>
<keyword evidence="8" id="KW-1185">Reference proteome</keyword>
<sequence>MNTLSLHADPGLQPERTVMSWSRTLMALCVTALFFLRWYPEQGLVTFAPAVLCAIAAGGIHFSQRARYTTQSTGIAAERVRADVWAVLWMTTLVLALALSALVAVWVL</sequence>
<evidence type="ECO:0000256" key="2">
    <source>
        <dbReference type="ARBA" id="ARBA00022692"/>
    </source>
</evidence>
<evidence type="ECO:0000256" key="4">
    <source>
        <dbReference type="ARBA" id="ARBA00023136"/>
    </source>
</evidence>
<dbReference type="EMBL" id="CP121252">
    <property type="protein sequence ID" value="WFP17297.1"/>
    <property type="molecule type" value="Genomic_DNA"/>
</dbReference>
<feature type="domain" description="DUF202" evidence="6">
    <location>
        <begin position="9"/>
        <end position="71"/>
    </location>
</feature>
<evidence type="ECO:0000256" key="1">
    <source>
        <dbReference type="ARBA" id="ARBA00004127"/>
    </source>
</evidence>
<dbReference type="Pfam" id="PF02656">
    <property type="entry name" value="DUF202"/>
    <property type="match status" value="1"/>
</dbReference>
<organism evidence="7 8">
    <name type="scientific">Citricoccus muralis</name>
    <dbReference type="NCBI Taxonomy" id="169134"/>
    <lineage>
        <taxon>Bacteria</taxon>
        <taxon>Bacillati</taxon>
        <taxon>Actinomycetota</taxon>
        <taxon>Actinomycetes</taxon>
        <taxon>Micrococcales</taxon>
        <taxon>Micrococcaceae</taxon>
        <taxon>Citricoccus</taxon>
    </lineage>
</organism>
<keyword evidence="3 5" id="KW-1133">Transmembrane helix</keyword>
<dbReference type="RefSeq" id="WP_278158696.1">
    <property type="nucleotide sequence ID" value="NZ_CP121252.1"/>
</dbReference>
<feature type="transmembrane region" description="Helical" evidence="5">
    <location>
        <begin position="21"/>
        <end position="39"/>
    </location>
</feature>
<feature type="transmembrane region" description="Helical" evidence="5">
    <location>
        <begin position="45"/>
        <end position="63"/>
    </location>
</feature>
<comment type="subcellular location">
    <subcellularLocation>
        <location evidence="1">Endomembrane system</location>
        <topology evidence="1">Multi-pass membrane protein</topology>
    </subcellularLocation>
</comment>
<gene>
    <name evidence="7" type="ORF">P8192_04075</name>
</gene>